<reference evidence="4" key="1">
    <citation type="submission" date="2021-12" db="EMBL/GenBank/DDBJ databases">
        <authorList>
            <person name="Martin H S."/>
        </authorList>
    </citation>
    <scope>NUCLEOTIDE SEQUENCE</scope>
</reference>
<evidence type="ECO:0000256" key="1">
    <source>
        <dbReference type="ARBA" id="ARBA00022460"/>
    </source>
</evidence>
<dbReference type="PRINTS" id="PR00947">
    <property type="entry name" value="CUTICLE"/>
</dbReference>
<dbReference type="PANTHER" id="PTHR12236:SF75">
    <property type="entry name" value="CUTICULAR PROTEIN 62BB, ISOFORM A"/>
    <property type="match status" value="1"/>
</dbReference>
<dbReference type="AlphaFoldDB" id="A0A8J9VS83"/>
<dbReference type="InterPro" id="IPR051217">
    <property type="entry name" value="Insect_Cuticle_Struc_Prot"/>
</dbReference>
<feature type="non-terminal residue" evidence="4">
    <location>
        <position position="206"/>
    </location>
</feature>
<accession>A0A8J9VS83</accession>
<organism evidence="4 5">
    <name type="scientific">Brenthis ino</name>
    <name type="common">lesser marbled fritillary</name>
    <dbReference type="NCBI Taxonomy" id="405034"/>
    <lineage>
        <taxon>Eukaryota</taxon>
        <taxon>Metazoa</taxon>
        <taxon>Ecdysozoa</taxon>
        <taxon>Arthropoda</taxon>
        <taxon>Hexapoda</taxon>
        <taxon>Insecta</taxon>
        <taxon>Pterygota</taxon>
        <taxon>Neoptera</taxon>
        <taxon>Endopterygota</taxon>
        <taxon>Lepidoptera</taxon>
        <taxon>Glossata</taxon>
        <taxon>Ditrysia</taxon>
        <taxon>Papilionoidea</taxon>
        <taxon>Nymphalidae</taxon>
        <taxon>Heliconiinae</taxon>
        <taxon>Argynnini</taxon>
        <taxon>Brenthis</taxon>
    </lineage>
</organism>
<dbReference type="PROSITE" id="PS51155">
    <property type="entry name" value="CHIT_BIND_RR_2"/>
    <property type="match status" value="1"/>
</dbReference>
<dbReference type="OrthoDB" id="7472752at2759"/>
<keyword evidence="2" id="KW-0732">Signal</keyword>
<evidence type="ECO:0000256" key="3">
    <source>
        <dbReference type="PROSITE-ProRule" id="PRU00497"/>
    </source>
</evidence>
<keyword evidence="1 3" id="KW-0193">Cuticle</keyword>
<sequence length="206" mass="21729">MNPIYKQPNCGFHIICEGSLIETAMAKFAVILAALVAAAHSSAVPVVKVDEDSSSFSYDVADPISGDYKSQVESRVGGVVRGQYSLVDPDGTQRIVDYTADDVNGFNAVVRKEPLALSTKTVVASTPTVVTASPSLVEATPSVVAARNFILPNVYSASSPFLAKTYAVPSVYSVSPSVYSSGAYAHSFASPVYSTYGYPGISYNYV</sequence>
<dbReference type="Pfam" id="PF00379">
    <property type="entry name" value="Chitin_bind_4"/>
    <property type="match status" value="1"/>
</dbReference>
<evidence type="ECO:0008006" key="6">
    <source>
        <dbReference type="Google" id="ProtNLM"/>
    </source>
</evidence>
<keyword evidence="5" id="KW-1185">Reference proteome</keyword>
<protein>
    <recommendedName>
        <fullName evidence="6">Cuticle protein</fullName>
    </recommendedName>
</protein>
<dbReference type="Proteomes" id="UP000838878">
    <property type="component" value="Chromosome 5"/>
</dbReference>
<gene>
    <name evidence="4" type="ORF">BINO364_LOCUS11667</name>
</gene>
<dbReference type="InterPro" id="IPR031311">
    <property type="entry name" value="CHIT_BIND_RR_consensus"/>
</dbReference>
<evidence type="ECO:0000256" key="2">
    <source>
        <dbReference type="ARBA" id="ARBA00022729"/>
    </source>
</evidence>
<evidence type="ECO:0000313" key="5">
    <source>
        <dbReference type="Proteomes" id="UP000838878"/>
    </source>
</evidence>
<dbReference type="EMBL" id="OV170225">
    <property type="protein sequence ID" value="CAH0726175.1"/>
    <property type="molecule type" value="Genomic_DNA"/>
</dbReference>
<dbReference type="GO" id="GO:0042302">
    <property type="term" value="F:structural constituent of cuticle"/>
    <property type="evidence" value="ECO:0007669"/>
    <property type="project" value="UniProtKB-UniRule"/>
</dbReference>
<dbReference type="GO" id="GO:0031012">
    <property type="term" value="C:extracellular matrix"/>
    <property type="evidence" value="ECO:0007669"/>
    <property type="project" value="TreeGrafter"/>
</dbReference>
<proteinExistence type="predicted"/>
<evidence type="ECO:0000313" key="4">
    <source>
        <dbReference type="EMBL" id="CAH0726175.1"/>
    </source>
</evidence>
<name>A0A8J9VS83_9NEOP</name>
<dbReference type="PANTHER" id="PTHR12236">
    <property type="entry name" value="STRUCTURAL CONTITUENT OF CUTICLE"/>
    <property type="match status" value="1"/>
</dbReference>
<dbReference type="InterPro" id="IPR000618">
    <property type="entry name" value="Insect_cuticle"/>
</dbReference>
<dbReference type="PROSITE" id="PS00233">
    <property type="entry name" value="CHIT_BIND_RR_1"/>
    <property type="match status" value="1"/>
</dbReference>
<dbReference type="GO" id="GO:0005615">
    <property type="term" value="C:extracellular space"/>
    <property type="evidence" value="ECO:0007669"/>
    <property type="project" value="TreeGrafter"/>
</dbReference>